<keyword evidence="2" id="KW-1185">Reference proteome</keyword>
<protein>
    <submittedName>
        <fullName evidence="1">Uncharacterized protein</fullName>
    </submittedName>
</protein>
<reference evidence="1 2" key="1">
    <citation type="submission" date="2019-12" db="EMBL/GenBank/DDBJ databases">
        <authorList>
            <person name="Alioto T."/>
            <person name="Alioto T."/>
            <person name="Gomez Garrido J."/>
        </authorList>
    </citation>
    <scope>NUCLEOTIDE SEQUENCE [LARGE SCALE GENOMIC DNA]</scope>
</reference>
<organism evidence="1 2">
    <name type="scientific">Olea europaea subsp. europaea</name>
    <dbReference type="NCBI Taxonomy" id="158383"/>
    <lineage>
        <taxon>Eukaryota</taxon>
        <taxon>Viridiplantae</taxon>
        <taxon>Streptophyta</taxon>
        <taxon>Embryophyta</taxon>
        <taxon>Tracheophyta</taxon>
        <taxon>Spermatophyta</taxon>
        <taxon>Magnoliopsida</taxon>
        <taxon>eudicotyledons</taxon>
        <taxon>Gunneridae</taxon>
        <taxon>Pentapetalae</taxon>
        <taxon>asterids</taxon>
        <taxon>lamiids</taxon>
        <taxon>Lamiales</taxon>
        <taxon>Oleaceae</taxon>
        <taxon>Oleeae</taxon>
        <taxon>Olea</taxon>
    </lineage>
</organism>
<gene>
    <name evidence="1" type="ORF">OLEA9_A035878</name>
</gene>
<dbReference type="Gramene" id="OE9A035878T1">
    <property type="protein sequence ID" value="OE9A035878C1"/>
    <property type="gene ID" value="OE9A035878"/>
</dbReference>
<sequence>MQSFGSSCSEQSNWISVIDGFWNLRKAAALKIAVEVDNVPTAKAKVLQLVTAERIIYKVRKHIDSS</sequence>
<dbReference type="AlphaFoldDB" id="A0A8S0T877"/>
<comment type="caution">
    <text evidence="1">The sequence shown here is derived from an EMBL/GenBank/DDBJ whole genome shotgun (WGS) entry which is preliminary data.</text>
</comment>
<proteinExistence type="predicted"/>
<name>A0A8S0T877_OLEEU</name>
<evidence type="ECO:0000313" key="1">
    <source>
        <dbReference type="EMBL" id="CAA3001237.1"/>
    </source>
</evidence>
<evidence type="ECO:0000313" key="2">
    <source>
        <dbReference type="Proteomes" id="UP000594638"/>
    </source>
</evidence>
<dbReference type="Proteomes" id="UP000594638">
    <property type="component" value="Unassembled WGS sequence"/>
</dbReference>
<dbReference type="EMBL" id="CACTIH010005746">
    <property type="protein sequence ID" value="CAA3001237.1"/>
    <property type="molecule type" value="Genomic_DNA"/>
</dbReference>
<accession>A0A8S0T877</accession>